<name>A0A9P4GF03_9PLEO</name>
<dbReference type="AlphaFoldDB" id="A0A9P4GF03"/>
<comment type="caution">
    <text evidence="3">The sequence shown here is derived from an EMBL/GenBank/DDBJ whole genome shotgun (WGS) entry which is preliminary data.</text>
</comment>
<organism evidence="3 4">
    <name type="scientific">Cucurbitaria berberidis CBS 394.84</name>
    <dbReference type="NCBI Taxonomy" id="1168544"/>
    <lineage>
        <taxon>Eukaryota</taxon>
        <taxon>Fungi</taxon>
        <taxon>Dikarya</taxon>
        <taxon>Ascomycota</taxon>
        <taxon>Pezizomycotina</taxon>
        <taxon>Dothideomycetes</taxon>
        <taxon>Pleosporomycetidae</taxon>
        <taxon>Pleosporales</taxon>
        <taxon>Pleosporineae</taxon>
        <taxon>Cucurbitariaceae</taxon>
        <taxon>Cucurbitaria</taxon>
    </lineage>
</organism>
<accession>A0A9P4GF03</accession>
<keyword evidence="4" id="KW-1185">Reference proteome</keyword>
<dbReference type="EMBL" id="ML976617">
    <property type="protein sequence ID" value="KAF1844412.1"/>
    <property type="molecule type" value="Genomic_DNA"/>
</dbReference>
<feature type="signal peptide" evidence="2">
    <location>
        <begin position="1"/>
        <end position="18"/>
    </location>
</feature>
<protein>
    <submittedName>
        <fullName evidence="3">Uncharacterized protein</fullName>
    </submittedName>
</protein>
<dbReference type="Proteomes" id="UP000800039">
    <property type="component" value="Unassembled WGS sequence"/>
</dbReference>
<dbReference type="OrthoDB" id="194358at2759"/>
<evidence type="ECO:0000256" key="2">
    <source>
        <dbReference type="SAM" id="SignalP"/>
    </source>
</evidence>
<proteinExistence type="predicted"/>
<gene>
    <name evidence="3" type="ORF">K460DRAFT_289144</name>
</gene>
<feature type="chain" id="PRO_5040286410" evidence="2">
    <location>
        <begin position="19"/>
        <end position="388"/>
    </location>
</feature>
<feature type="transmembrane region" description="Helical" evidence="1">
    <location>
        <begin position="244"/>
        <end position="263"/>
    </location>
</feature>
<dbReference type="RefSeq" id="XP_040786975.1">
    <property type="nucleotide sequence ID" value="XM_040929100.1"/>
</dbReference>
<keyword evidence="2" id="KW-0732">Signal</keyword>
<evidence type="ECO:0000256" key="1">
    <source>
        <dbReference type="SAM" id="Phobius"/>
    </source>
</evidence>
<evidence type="ECO:0000313" key="4">
    <source>
        <dbReference type="Proteomes" id="UP000800039"/>
    </source>
</evidence>
<feature type="transmembrane region" description="Helical" evidence="1">
    <location>
        <begin position="59"/>
        <end position="80"/>
    </location>
</feature>
<keyword evidence="1" id="KW-0812">Transmembrane</keyword>
<reference evidence="3" key="1">
    <citation type="submission" date="2020-01" db="EMBL/GenBank/DDBJ databases">
        <authorList>
            <consortium name="DOE Joint Genome Institute"/>
            <person name="Haridas S."/>
            <person name="Albert R."/>
            <person name="Binder M."/>
            <person name="Bloem J."/>
            <person name="Labutti K."/>
            <person name="Salamov A."/>
            <person name="Andreopoulos B."/>
            <person name="Baker S.E."/>
            <person name="Barry K."/>
            <person name="Bills G."/>
            <person name="Bluhm B.H."/>
            <person name="Cannon C."/>
            <person name="Castanera R."/>
            <person name="Culley D.E."/>
            <person name="Daum C."/>
            <person name="Ezra D."/>
            <person name="Gonzalez J.B."/>
            <person name="Henrissat B."/>
            <person name="Kuo A."/>
            <person name="Liang C."/>
            <person name="Lipzen A."/>
            <person name="Lutzoni F."/>
            <person name="Magnuson J."/>
            <person name="Mondo S."/>
            <person name="Nolan M."/>
            <person name="Ohm R."/>
            <person name="Pangilinan J."/>
            <person name="Park H.-J."/>
            <person name="Ramirez L."/>
            <person name="Alfaro M."/>
            <person name="Sun H."/>
            <person name="Tritt A."/>
            <person name="Yoshinaga Y."/>
            <person name="Zwiers L.-H."/>
            <person name="Turgeon B.G."/>
            <person name="Goodwin S.B."/>
            <person name="Spatafora J.W."/>
            <person name="Crous P.W."/>
            <person name="Grigoriev I.V."/>
        </authorList>
    </citation>
    <scope>NUCLEOTIDE SEQUENCE</scope>
    <source>
        <strain evidence="3">CBS 394.84</strain>
    </source>
</reference>
<evidence type="ECO:0000313" key="3">
    <source>
        <dbReference type="EMBL" id="KAF1844412.1"/>
    </source>
</evidence>
<keyword evidence="1" id="KW-0472">Membrane</keyword>
<keyword evidence="1" id="KW-1133">Transmembrane helix</keyword>
<sequence length="388" mass="42874">MVLIHTLVCVALATGALAASSWDEFSNNFATDLAPILQLFGDQATKQYLAESTCILDCVIFAMAPLGILTAVVSVIRVCGQPFLRAFIGRAQEGSGIAELELCSSTGRDIAELYQGGAITRVFGRAKILEFIHVPQYETRYSNLDQAATAGIYTFVQFLAERKGRSGWRSSKPGSTEDQWSGYTVNPNLMLNVGLRRPTQQLLIFTAVLGVLLQASMLGFAVWITHVKKLQETDVLPPPWALPMTAIGTTLLCAGMFMCSHLIERSTKERTFDRALFNDSESGETHTMYWVQPGDQVIGDQTFDSFAYSDKGRPLSHYTTSWRRPVKPWERKMALVATVVTMAGFILQFIGLRGVHSAVSVYQIVAVLIMSIVRASLRTKRIDTQDNL</sequence>
<dbReference type="GeneID" id="63846352"/>
<feature type="non-terminal residue" evidence="3">
    <location>
        <position position="388"/>
    </location>
</feature>
<feature type="transmembrane region" description="Helical" evidence="1">
    <location>
        <begin position="333"/>
        <end position="352"/>
    </location>
</feature>
<feature type="transmembrane region" description="Helical" evidence="1">
    <location>
        <begin position="358"/>
        <end position="377"/>
    </location>
</feature>
<feature type="transmembrane region" description="Helical" evidence="1">
    <location>
        <begin position="202"/>
        <end position="224"/>
    </location>
</feature>